<dbReference type="FunCoup" id="Q9HKG6">
    <property type="interactions" value="101"/>
</dbReference>
<evidence type="ECO:0000256" key="5">
    <source>
        <dbReference type="ARBA" id="ARBA00023002"/>
    </source>
</evidence>
<dbReference type="DNASU" id="1456209"/>
<dbReference type="SUPFAM" id="SSF54373">
    <property type="entry name" value="FAD-linked reductases, C-terminal domain"/>
    <property type="match status" value="1"/>
</dbReference>
<keyword evidence="8" id="KW-1185">Reference proteome</keyword>
<evidence type="ECO:0000256" key="2">
    <source>
        <dbReference type="ARBA" id="ARBA00007330"/>
    </source>
</evidence>
<evidence type="ECO:0000256" key="3">
    <source>
        <dbReference type="ARBA" id="ARBA00022630"/>
    </source>
</evidence>
<keyword evidence="4" id="KW-0274">FAD</keyword>
<dbReference type="EMBL" id="AL445064">
    <property type="protein sequence ID" value="CAC11772.1"/>
    <property type="molecule type" value="Genomic_DNA"/>
</dbReference>
<dbReference type="STRING" id="273075.gene:9571853"/>
<dbReference type="InterPro" id="IPR000447">
    <property type="entry name" value="G3P_DH_FAD-dep"/>
</dbReference>
<dbReference type="GO" id="GO:0006072">
    <property type="term" value="P:glycerol-3-phosphate metabolic process"/>
    <property type="evidence" value="ECO:0007669"/>
    <property type="project" value="InterPro"/>
</dbReference>
<dbReference type="PRINTS" id="PR01001">
    <property type="entry name" value="FADG3PDH"/>
</dbReference>
<dbReference type="eggNOG" id="arCOG00753">
    <property type="taxonomic scope" value="Archaea"/>
</dbReference>
<reference evidence="7 8" key="1">
    <citation type="journal article" date="2000" name="Nature">
        <title>The genome sequence of the thermoacidophilic scavenger Thermoplasma acidophilum.</title>
        <authorList>
            <person name="Ruepp A."/>
            <person name="Graml W."/>
            <person name="Santos-Martinez M.L."/>
            <person name="Koretke K.K."/>
            <person name="Volker C."/>
            <person name="Mewes H.W."/>
            <person name="Frishman D."/>
            <person name="Stocker S."/>
            <person name="Lupas A.N."/>
            <person name="Baumeister W."/>
        </authorList>
    </citation>
    <scope>NUCLEOTIDE SEQUENCE [LARGE SCALE GENOMIC DNA]</scope>
    <source>
        <strain evidence="8">ATCC 25905 / DSM 1728 / JCM 9062 / NBRC 15155 / AMRC-C165</strain>
    </source>
</reference>
<gene>
    <name evidence="7" type="ordered locus">Ta0633</name>
</gene>
<dbReference type="PANTHER" id="PTHR11985">
    <property type="entry name" value="GLYCEROL-3-PHOSPHATE DEHYDROGENASE"/>
    <property type="match status" value="1"/>
</dbReference>
<organism evidence="7 8">
    <name type="scientific">Thermoplasma acidophilum (strain ATCC 25905 / DSM 1728 / JCM 9062 / NBRC 15155 / AMRC-C165)</name>
    <dbReference type="NCBI Taxonomy" id="273075"/>
    <lineage>
        <taxon>Archaea</taxon>
        <taxon>Methanobacteriati</taxon>
        <taxon>Thermoplasmatota</taxon>
        <taxon>Thermoplasmata</taxon>
        <taxon>Thermoplasmatales</taxon>
        <taxon>Thermoplasmataceae</taxon>
        <taxon>Thermoplasma</taxon>
    </lineage>
</organism>
<proteinExistence type="inferred from homology"/>
<dbReference type="Proteomes" id="UP000001024">
    <property type="component" value="Chromosome"/>
</dbReference>
<dbReference type="Gene3D" id="3.30.9.10">
    <property type="entry name" value="D-Amino Acid Oxidase, subunit A, domain 2"/>
    <property type="match status" value="1"/>
</dbReference>
<evidence type="ECO:0000256" key="4">
    <source>
        <dbReference type="ARBA" id="ARBA00022827"/>
    </source>
</evidence>
<protein>
    <submittedName>
        <fullName evidence="7">Glycerol-3-phosphate dehydrogenase related protein</fullName>
    </submittedName>
</protein>
<accession>Q9HKG6</accession>
<dbReference type="AlphaFoldDB" id="Q9HKG6"/>
<evidence type="ECO:0000313" key="8">
    <source>
        <dbReference type="Proteomes" id="UP000001024"/>
    </source>
</evidence>
<evidence type="ECO:0000256" key="1">
    <source>
        <dbReference type="ARBA" id="ARBA00001974"/>
    </source>
</evidence>
<dbReference type="InterPro" id="IPR006076">
    <property type="entry name" value="FAD-dep_OxRdtase"/>
</dbReference>
<keyword evidence="3" id="KW-0285">Flavoprotein</keyword>
<dbReference type="PaxDb" id="273075-Ta0633"/>
<dbReference type="HOGENOM" id="CLU_015740_0_1_2"/>
<dbReference type="GO" id="GO:0004368">
    <property type="term" value="F:glycerol-3-phosphate dehydrogenase (quinone) activity"/>
    <property type="evidence" value="ECO:0007669"/>
    <property type="project" value="InterPro"/>
</dbReference>
<dbReference type="EnsemblBacteria" id="CAC11772">
    <property type="protein sequence ID" value="CAC11772"/>
    <property type="gene ID" value="CAC11772"/>
</dbReference>
<dbReference type="KEGG" id="tac:Ta0633"/>
<name>Q9HKG6_THEAC</name>
<dbReference type="SUPFAM" id="SSF51905">
    <property type="entry name" value="FAD/NAD(P)-binding domain"/>
    <property type="match status" value="1"/>
</dbReference>
<evidence type="ECO:0000259" key="6">
    <source>
        <dbReference type="Pfam" id="PF01266"/>
    </source>
</evidence>
<feature type="domain" description="FAD dependent oxidoreductase" evidence="6">
    <location>
        <begin position="7"/>
        <end position="357"/>
    </location>
</feature>
<dbReference type="InParanoid" id="Q9HKG6"/>
<sequence>MMSMSEKIAVIGAGINGIFAAYYLAYAGYDVTVFERGDIDSGTSGRFHGMLHSGARYATNDEVSARECIVENRRISNIGHRYVENTGGYFLAANDDEAEFGDVLFDACRRAGIDISEIPIEEFARDNPQLKNARRAMRVPDKVIRSYEFVVSVAAAAHLMGTKIRTYSDVKKIDIEGNSVTGIEYERSGKEISEKFDAVVNATGPFSGKILERSGLKQTPVMPSAGIMVVLEGRVSTAILNRMREPSDADILLPYWSNSILGTSAVVVEDPDSFRPEPEDMQMMIDDMSELVPAVKIMPIKRYYYSVRPLIEDAGEDARTASRSFRIVGEEDLDDTLLSVVGGKFTTGRLVGEEIAKRVMHHFGTVIDLKDPDLDATLEAFEKRYASDPIISRALERRGTIDEEYAGIAEAYAISSIIGGKQ</sequence>
<dbReference type="InterPro" id="IPR036188">
    <property type="entry name" value="FAD/NAD-bd_sf"/>
</dbReference>
<evidence type="ECO:0000313" key="7">
    <source>
        <dbReference type="EMBL" id="CAC11772.1"/>
    </source>
</evidence>
<dbReference type="Pfam" id="PF01266">
    <property type="entry name" value="DAO"/>
    <property type="match status" value="1"/>
</dbReference>
<keyword evidence="5" id="KW-0560">Oxidoreductase</keyword>
<dbReference type="Gene3D" id="3.50.50.60">
    <property type="entry name" value="FAD/NAD(P)-binding domain"/>
    <property type="match status" value="1"/>
</dbReference>
<dbReference type="PANTHER" id="PTHR11985:SF15">
    <property type="entry name" value="GLYCEROL-3-PHOSPHATE DEHYDROGENASE, MITOCHONDRIAL"/>
    <property type="match status" value="1"/>
</dbReference>
<comment type="similarity">
    <text evidence="2">Belongs to the FAD-dependent glycerol-3-phosphate dehydrogenase family.</text>
</comment>
<comment type="cofactor">
    <cofactor evidence="1">
        <name>FAD</name>
        <dbReference type="ChEBI" id="CHEBI:57692"/>
    </cofactor>
</comment>